<keyword evidence="7" id="KW-1185">Reference proteome</keyword>
<feature type="domain" description="ATP-grasp" evidence="5">
    <location>
        <begin position="130"/>
        <end position="331"/>
    </location>
</feature>
<dbReference type="GO" id="GO:0016874">
    <property type="term" value="F:ligase activity"/>
    <property type="evidence" value="ECO:0007669"/>
    <property type="project" value="UniProtKB-KW"/>
</dbReference>
<dbReference type="SUPFAM" id="SSF56059">
    <property type="entry name" value="Glutathione synthetase ATP-binding domain-like"/>
    <property type="match status" value="1"/>
</dbReference>
<dbReference type="InterPro" id="IPR011761">
    <property type="entry name" value="ATP-grasp"/>
</dbReference>
<evidence type="ECO:0000259" key="5">
    <source>
        <dbReference type="PROSITE" id="PS50975"/>
    </source>
</evidence>
<evidence type="ECO:0000313" key="7">
    <source>
        <dbReference type="Proteomes" id="UP000321118"/>
    </source>
</evidence>
<accession>A0A510VCH0</accession>
<keyword evidence="1" id="KW-0436">Ligase</keyword>
<gene>
    <name evidence="6" type="ORF">CXY01_33750</name>
</gene>
<evidence type="ECO:0000256" key="1">
    <source>
        <dbReference type="ARBA" id="ARBA00022598"/>
    </source>
</evidence>
<dbReference type="InterPro" id="IPR040570">
    <property type="entry name" value="LAL_C2"/>
</dbReference>
<dbReference type="Proteomes" id="UP000321118">
    <property type="component" value="Unassembled WGS sequence"/>
</dbReference>
<sequence length="427" mass="44361">MSLVIDNLAALPPGIETIAVGFSRALLSDLEGLVPARSVLVLEEPDVIAARRVESIIDSFACAGALLAAPTQDEDDARRFAATLERPDGVGAVVPAVEYGVVVAAALADAWGLPGAGVAAAETLRDKARLRATVSGDVLQPDWSVVSTADEVDRFRAEHDGRCVLKPSNRQASLGVHILGPESDAATVLAAVADADEPSLRASTLRTGELLVESVLVGPEISHEALVLDGRVVFANTTAKQVRPGARPVETGHLVPAPLPASTADAVEVAVGRFVAATGYRTGVLHSEWILVDGRPHLVECAGRLPGDHIDVLIDLAYPGSLLSDYIALLSRRSTPGRREATATASIRFLDLPGGVVDAVDGVHEATVLDDVVEVEVDVVPGDRVRSLASSWDRVGHVIVRSADAASASAAVDAALRRISVAVTADG</sequence>
<organism evidence="6 7">
    <name type="scientific">Cellulomonas xylanilytica</name>
    <dbReference type="NCBI Taxonomy" id="233583"/>
    <lineage>
        <taxon>Bacteria</taxon>
        <taxon>Bacillati</taxon>
        <taxon>Actinomycetota</taxon>
        <taxon>Actinomycetes</taxon>
        <taxon>Micrococcales</taxon>
        <taxon>Cellulomonadaceae</taxon>
        <taxon>Cellulomonas</taxon>
    </lineage>
</organism>
<dbReference type="GO" id="GO:0046872">
    <property type="term" value="F:metal ion binding"/>
    <property type="evidence" value="ECO:0007669"/>
    <property type="project" value="InterPro"/>
</dbReference>
<dbReference type="InterPro" id="IPR052032">
    <property type="entry name" value="ATP-dep_AA_Ligase"/>
</dbReference>
<proteinExistence type="predicted"/>
<dbReference type="Pfam" id="PF18603">
    <property type="entry name" value="LAL_C2"/>
    <property type="match status" value="1"/>
</dbReference>
<dbReference type="RefSeq" id="WP_146929576.1">
    <property type="nucleotide sequence ID" value="NZ_BJUB01000011.1"/>
</dbReference>
<evidence type="ECO:0000313" key="6">
    <source>
        <dbReference type="EMBL" id="GEK22855.1"/>
    </source>
</evidence>
<evidence type="ECO:0000256" key="4">
    <source>
        <dbReference type="PROSITE-ProRule" id="PRU00409"/>
    </source>
</evidence>
<protein>
    <recommendedName>
        <fullName evidence="5">ATP-grasp domain-containing protein</fullName>
    </recommendedName>
</protein>
<evidence type="ECO:0000256" key="2">
    <source>
        <dbReference type="ARBA" id="ARBA00022741"/>
    </source>
</evidence>
<dbReference type="EMBL" id="BJUB01000011">
    <property type="protein sequence ID" value="GEK22855.1"/>
    <property type="molecule type" value="Genomic_DNA"/>
</dbReference>
<dbReference type="Gene3D" id="3.30.470.20">
    <property type="entry name" value="ATP-grasp fold, B domain"/>
    <property type="match status" value="1"/>
</dbReference>
<keyword evidence="3 4" id="KW-0067">ATP-binding</keyword>
<dbReference type="AlphaFoldDB" id="A0A510VCH0"/>
<comment type="caution">
    <text evidence="6">The sequence shown here is derived from an EMBL/GenBank/DDBJ whole genome shotgun (WGS) entry which is preliminary data.</text>
</comment>
<evidence type="ECO:0000256" key="3">
    <source>
        <dbReference type="ARBA" id="ARBA00022840"/>
    </source>
</evidence>
<reference evidence="6 7" key="1">
    <citation type="submission" date="2019-07" db="EMBL/GenBank/DDBJ databases">
        <title>Whole genome shotgun sequence of Cellulomonas xylanilytica NBRC 101102.</title>
        <authorList>
            <person name="Hosoyama A."/>
            <person name="Uohara A."/>
            <person name="Ohji S."/>
            <person name="Ichikawa N."/>
        </authorList>
    </citation>
    <scope>NUCLEOTIDE SEQUENCE [LARGE SCALE GENOMIC DNA]</scope>
    <source>
        <strain evidence="6 7">NBRC 101102</strain>
    </source>
</reference>
<dbReference type="Pfam" id="PF13535">
    <property type="entry name" value="ATP-grasp_4"/>
    <property type="match status" value="1"/>
</dbReference>
<keyword evidence="2 4" id="KW-0547">Nucleotide-binding</keyword>
<dbReference type="PANTHER" id="PTHR43585:SF2">
    <property type="entry name" value="ATP-GRASP ENZYME FSQD"/>
    <property type="match status" value="1"/>
</dbReference>
<dbReference type="PROSITE" id="PS50975">
    <property type="entry name" value="ATP_GRASP"/>
    <property type="match status" value="1"/>
</dbReference>
<name>A0A510VCH0_9CELL</name>
<dbReference type="OrthoDB" id="24041at2"/>
<dbReference type="PANTHER" id="PTHR43585">
    <property type="entry name" value="FUMIPYRROLE BIOSYNTHESIS PROTEIN C"/>
    <property type="match status" value="1"/>
</dbReference>
<dbReference type="GO" id="GO:0005524">
    <property type="term" value="F:ATP binding"/>
    <property type="evidence" value="ECO:0007669"/>
    <property type="project" value="UniProtKB-UniRule"/>
</dbReference>